<feature type="binding site" evidence="7">
    <location>
        <position position="229"/>
    </location>
    <ligand>
        <name>substrate</name>
    </ligand>
</feature>
<dbReference type="PIRSF" id="PIRSF038994">
    <property type="entry name" value="NagA"/>
    <property type="match status" value="1"/>
</dbReference>
<dbReference type="EC" id="3.5.1.25" evidence="10"/>
<geneLocation type="plasmid" evidence="10 11">
    <name>plas1</name>
</geneLocation>
<keyword evidence="4 5" id="KW-0119">Carbohydrate metabolism</keyword>
<evidence type="ECO:0000313" key="10">
    <source>
        <dbReference type="EMBL" id="QNE07146.1"/>
    </source>
</evidence>
<dbReference type="PANTHER" id="PTHR11113">
    <property type="entry name" value="N-ACETYLGLUCOSAMINE-6-PHOSPHATE DEACETYLASE"/>
    <property type="match status" value="1"/>
</dbReference>
<dbReference type="CDD" id="cd00854">
    <property type="entry name" value="NagA"/>
    <property type="match status" value="1"/>
</dbReference>
<feature type="binding site" evidence="7">
    <location>
        <begin position="221"/>
        <end position="222"/>
    </location>
    <ligand>
        <name>substrate</name>
    </ligand>
</feature>
<dbReference type="PANTHER" id="PTHR11113:SF14">
    <property type="entry name" value="N-ACETYLGLUCOSAMINE-6-PHOSPHATE DEACETYLASE"/>
    <property type="match status" value="1"/>
</dbReference>
<proteinExistence type="inferred from homology"/>
<evidence type="ECO:0000256" key="4">
    <source>
        <dbReference type="ARBA" id="ARBA00023277"/>
    </source>
</evidence>
<dbReference type="GO" id="GO:0046872">
    <property type="term" value="F:metal ion binding"/>
    <property type="evidence" value="ECO:0007669"/>
    <property type="project" value="UniProtKB-KW"/>
</dbReference>
<keyword evidence="2 8" id="KW-0479">Metal-binding</keyword>
<evidence type="ECO:0000256" key="3">
    <source>
        <dbReference type="ARBA" id="ARBA00022801"/>
    </source>
</evidence>
<dbReference type="EMBL" id="CP060053">
    <property type="protein sequence ID" value="QNE07146.1"/>
    <property type="molecule type" value="Genomic_DNA"/>
</dbReference>
<comment type="similarity">
    <text evidence="1 5">Belongs to the metallo-dependent hydrolases superfamily. NagA family.</text>
</comment>
<evidence type="ECO:0000256" key="7">
    <source>
        <dbReference type="PIRSR" id="PIRSR038994-2"/>
    </source>
</evidence>
<feature type="binding site" evidence="8">
    <location>
        <position position="197"/>
    </location>
    <ligand>
        <name>Zn(2+)</name>
        <dbReference type="ChEBI" id="CHEBI:29105"/>
    </ligand>
</feature>
<feature type="domain" description="Amidohydrolase-related" evidence="9">
    <location>
        <begin position="55"/>
        <end position="380"/>
    </location>
</feature>
<dbReference type="Proteomes" id="UP000515297">
    <property type="component" value="Plasmid plas1"/>
</dbReference>
<evidence type="ECO:0000259" key="9">
    <source>
        <dbReference type="Pfam" id="PF01979"/>
    </source>
</evidence>
<evidence type="ECO:0000256" key="6">
    <source>
        <dbReference type="PIRSR" id="PIRSR038994-1"/>
    </source>
</evidence>
<feature type="binding site" evidence="7">
    <location>
        <begin position="309"/>
        <end position="311"/>
    </location>
    <ligand>
        <name>substrate</name>
    </ligand>
</feature>
<evidence type="ECO:0000313" key="11">
    <source>
        <dbReference type="Proteomes" id="UP000515297"/>
    </source>
</evidence>
<gene>
    <name evidence="10" type="primary">nagA</name>
    <name evidence="10" type="ORF">H4O24_19220</name>
</gene>
<dbReference type="SUPFAM" id="SSF51556">
    <property type="entry name" value="Metallo-dependent hydrolases"/>
    <property type="match status" value="1"/>
</dbReference>
<dbReference type="InterPro" id="IPR011059">
    <property type="entry name" value="Metal-dep_hydrolase_composite"/>
</dbReference>
<dbReference type="Gene3D" id="3.20.20.140">
    <property type="entry name" value="Metal-dependent hydrolases"/>
    <property type="match status" value="1"/>
</dbReference>
<feature type="binding site" evidence="7">
    <location>
        <position position="253"/>
    </location>
    <ligand>
        <name>substrate</name>
    </ligand>
</feature>
<accession>A0A7G6VZI1</accession>
<keyword evidence="10" id="KW-0614">Plasmid</keyword>
<dbReference type="GO" id="GO:0006046">
    <property type="term" value="P:N-acetylglucosamine catabolic process"/>
    <property type="evidence" value="ECO:0007669"/>
    <property type="project" value="TreeGrafter"/>
</dbReference>
<dbReference type="SUPFAM" id="SSF51338">
    <property type="entry name" value="Composite domain of metallo-dependent hydrolases"/>
    <property type="match status" value="1"/>
</dbReference>
<dbReference type="NCBIfam" id="TIGR00221">
    <property type="entry name" value="nagA"/>
    <property type="match status" value="1"/>
</dbReference>
<comment type="cofactor">
    <cofactor evidence="8">
        <name>a divalent metal cation</name>
        <dbReference type="ChEBI" id="CHEBI:60240"/>
    </cofactor>
    <text evidence="8">Binds 1 divalent metal cation per subunit.</text>
</comment>
<dbReference type="InterPro" id="IPR003764">
    <property type="entry name" value="GlcNAc_6-P_deAcase"/>
</dbReference>
<feature type="binding site" evidence="7">
    <location>
        <position position="144"/>
    </location>
    <ligand>
        <name>substrate</name>
    </ligand>
</feature>
<evidence type="ECO:0000256" key="8">
    <source>
        <dbReference type="PIRSR" id="PIRSR038994-3"/>
    </source>
</evidence>
<feature type="active site" description="Proton donor/acceptor" evidence="6">
    <location>
        <position position="276"/>
    </location>
</feature>
<organism evidence="10 11">
    <name type="scientific">Croceicoccus marinus</name>
    <dbReference type="NCBI Taxonomy" id="450378"/>
    <lineage>
        <taxon>Bacteria</taxon>
        <taxon>Pseudomonadati</taxon>
        <taxon>Pseudomonadota</taxon>
        <taxon>Alphaproteobacteria</taxon>
        <taxon>Sphingomonadales</taxon>
        <taxon>Erythrobacteraceae</taxon>
        <taxon>Croceicoccus</taxon>
    </lineage>
</organism>
<dbReference type="FunFam" id="3.20.20.140:FF:000004">
    <property type="entry name" value="N-acetylglucosamine-6-phosphate deacetylase"/>
    <property type="match status" value="1"/>
</dbReference>
<feature type="binding site" evidence="8">
    <location>
        <position position="218"/>
    </location>
    <ligand>
        <name>Zn(2+)</name>
        <dbReference type="ChEBI" id="CHEBI:29105"/>
    </ligand>
</feature>
<dbReference type="InterPro" id="IPR032466">
    <property type="entry name" value="Metal_Hydrolase"/>
</dbReference>
<evidence type="ECO:0000256" key="1">
    <source>
        <dbReference type="ARBA" id="ARBA00010716"/>
    </source>
</evidence>
<evidence type="ECO:0000256" key="5">
    <source>
        <dbReference type="PIRNR" id="PIRNR038994"/>
    </source>
</evidence>
<sequence>MSETNVRALVNARIVLPETVEQDRVLIVRGPLIEAIVDRGDLDPAIPVEDLGGGYLLPGFIDSQVNGGGGVLLNDSPTLEAIETIARSHAAFGTTGMLPTLISDTHAIIGATFNAVSQAVDQNVPGVLGCHVEGPYLNPGRAGIHDVSRITEMTETAFDQLTVSGSGIRLVTLAPEMLAPGTIARLAAKGIIISAGHSLAGYDETVAAIDEGLTGFTHLFNAMTQLGSREPGMVGAALDQRGTFFGLIVDGAHVHPASIRIALAARGLDGAMLVTDAMPVAGQSNGQFTLMGKTVEVADGVCRDAQGTLAGSALTMDMAFRNAIAMLGLSICEASQLASGNPARFLRLEDKTGTIAPGLRADLVHMDNDLALKGVWIGGELQG</sequence>
<dbReference type="Pfam" id="PF01979">
    <property type="entry name" value="Amidohydro_1"/>
    <property type="match status" value="1"/>
</dbReference>
<feature type="binding site" evidence="8">
    <location>
        <position position="133"/>
    </location>
    <ligand>
        <name>Zn(2+)</name>
        <dbReference type="ChEBI" id="CHEBI:29105"/>
    </ligand>
</feature>
<dbReference type="Gene3D" id="2.30.40.10">
    <property type="entry name" value="Urease, subunit C, domain 1"/>
    <property type="match status" value="1"/>
</dbReference>
<dbReference type="InterPro" id="IPR006680">
    <property type="entry name" value="Amidohydro-rel"/>
</dbReference>
<reference evidence="10 11" key="1">
    <citation type="submission" date="2020-08" db="EMBL/GenBank/DDBJ databases">
        <authorList>
            <person name="Liu G."/>
            <person name="Sun C."/>
        </authorList>
    </citation>
    <scope>NUCLEOTIDE SEQUENCE [LARGE SCALE GENOMIC DNA]</scope>
    <source>
        <strain evidence="10 11">OT19</strain>
        <plasmid evidence="10 11">plas1</plasmid>
    </source>
</reference>
<dbReference type="GO" id="GO:0008448">
    <property type="term" value="F:N-acetylglucosamine-6-phosphate deacetylase activity"/>
    <property type="evidence" value="ECO:0007669"/>
    <property type="project" value="UniProtKB-EC"/>
</dbReference>
<keyword evidence="3 5" id="KW-0378">Hydrolase</keyword>
<name>A0A7G6VZI1_9SPHN</name>
<dbReference type="RefSeq" id="WP_185885891.1">
    <property type="nucleotide sequence ID" value="NZ_CP060053.1"/>
</dbReference>
<dbReference type="AlphaFoldDB" id="A0A7G6VZI1"/>
<protein>
    <submittedName>
        <fullName evidence="10">N-acetylglucosamine-6-phosphate deacetylase</fullName>
        <ecNumber evidence="10">3.5.1.25</ecNumber>
    </submittedName>
</protein>
<evidence type="ECO:0000256" key="2">
    <source>
        <dbReference type="ARBA" id="ARBA00022723"/>
    </source>
</evidence>